<reference evidence="1" key="1">
    <citation type="submission" date="2013-08" db="EMBL/GenBank/DDBJ databases">
        <title>Gene expansion shapes genome architecture in the human pathogen Lichtheimia corymbifera: an evolutionary genomics analysis in the ancient terrestrial Mucorales (Mucoromycotina).</title>
        <authorList>
            <person name="Schwartze V.U."/>
            <person name="Winter S."/>
            <person name="Shelest E."/>
            <person name="Marcet-Houben M."/>
            <person name="Horn F."/>
            <person name="Wehner S."/>
            <person name="Hoffmann K."/>
            <person name="Riege K."/>
            <person name="Sammeth M."/>
            <person name="Nowrousian M."/>
            <person name="Valiante V."/>
            <person name="Linde J."/>
            <person name="Jacobsen I.D."/>
            <person name="Marz M."/>
            <person name="Brakhage A.A."/>
            <person name="Gabaldon T."/>
            <person name="Bocker S."/>
            <person name="Voigt K."/>
        </authorList>
    </citation>
    <scope>NUCLEOTIDE SEQUENCE [LARGE SCALE GENOMIC DNA]</scope>
    <source>
        <strain evidence="1">FSU 9682</strain>
    </source>
</reference>
<keyword evidence="2" id="KW-1185">Reference proteome</keyword>
<protein>
    <submittedName>
        <fullName evidence="1">Uncharacterized protein</fullName>
    </submittedName>
</protein>
<dbReference type="Proteomes" id="UP000027586">
    <property type="component" value="Unassembled WGS sequence"/>
</dbReference>
<dbReference type="AlphaFoldDB" id="A0A068RYX4"/>
<name>A0A068RYX4_9FUNG</name>
<organism evidence="1 2">
    <name type="scientific">Lichtheimia corymbifera JMRC:FSU:9682</name>
    <dbReference type="NCBI Taxonomy" id="1263082"/>
    <lineage>
        <taxon>Eukaryota</taxon>
        <taxon>Fungi</taxon>
        <taxon>Fungi incertae sedis</taxon>
        <taxon>Mucoromycota</taxon>
        <taxon>Mucoromycotina</taxon>
        <taxon>Mucoromycetes</taxon>
        <taxon>Mucorales</taxon>
        <taxon>Lichtheimiaceae</taxon>
        <taxon>Lichtheimia</taxon>
    </lineage>
</organism>
<dbReference type="VEuPathDB" id="FungiDB:LCOR_06141.1"/>
<sequence>MSLLHCLEQRSQPCRVLLQHSLLHRPLPRPTSQQLLFANPSLDHLKQHPLLSVLFALKPFSREQQIAIVLRQFAFNTYRLLWTMPYQVRLNTSNLHLVELRWKVTKKKVDQQPDGKGSAAVLNLQWL</sequence>
<evidence type="ECO:0000313" key="1">
    <source>
        <dbReference type="EMBL" id="CDH54935.1"/>
    </source>
</evidence>
<accession>A0A068RYX4</accession>
<dbReference type="EMBL" id="CBTN010000026">
    <property type="protein sequence ID" value="CDH54935.1"/>
    <property type="molecule type" value="Genomic_DNA"/>
</dbReference>
<proteinExistence type="predicted"/>
<evidence type="ECO:0000313" key="2">
    <source>
        <dbReference type="Proteomes" id="UP000027586"/>
    </source>
</evidence>
<gene>
    <name evidence="1" type="ORF">LCOR_06141.1</name>
</gene>
<comment type="caution">
    <text evidence="1">The sequence shown here is derived from an EMBL/GenBank/DDBJ whole genome shotgun (WGS) entry which is preliminary data.</text>
</comment>